<feature type="non-terminal residue" evidence="1">
    <location>
        <position position="1"/>
    </location>
</feature>
<dbReference type="Gramene" id="TVU43530">
    <property type="protein sequence ID" value="TVU43530"/>
    <property type="gene ID" value="EJB05_10009"/>
</dbReference>
<evidence type="ECO:0000313" key="2">
    <source>
        <dbReference type="Proteomes" id="UP000324897"/>
    </source>
</evidence>
<accession>A0A5J9W825</accession>
<name>A0A5J9W825_9POAL</name>
<dbReference type="Proteomes" id="UP000324897">
    <property type="component" value="Unassembled WGS sequence"/>
</dbReference>
<sequence>MERMKQICTLILKNVLDAKTVVAALAFAGLHHHCEALGDSCVWFMPSAGGFEGAKPSLKQDMALWHTESTVRKMRNMAIGQFSSSVGGEKEHEVVGPVCWSAKASVVATVFPSTSHKLDAHRMLSHISFNLSTPYRSAASRSCRTPLYTLDLFCRLHIIKATYVQLIRVDVLKKTNVAVKITIICMDNKIPEASNTLGHIDNTTIARQVQMFQIGKGHKLFYECFGYVAQLKGHSSSVAWLAPTRAVGG</sequence>
<gene>
    <name evidence="1" type="ORF">EJB05_10009</name>
</gene>
<keyword evidence="2" id="KW-1185">Reference proteome</keyword>
<reference evidence="1 2" key="1">
    <citation type="journal article" date="2019" name="Sci. Rep.">
        <title>A high-quality genome of Eragrostis curvula grass provides insights into Poaceae evolution and supports new strategies to enhance forage quality.</title>
        <authorList>
            <person name="Carballo J."/>
            <person name="Santos B.A.C.M."/>
            <person name="Zappacosta D."/>
            <person name="Garbus I."/>
            <person name="Selva J.P."/>
            <person name="Gallo C.A."/>
            <person name="Diaz A."/>
            <person name="Albertini E."/>
            <person name="Caccamo M."/>
            <person name="Echenique V."/>
        </authorList>
    </citation>
    <scope>NUCLEOTIDE SEQUENCE [LARGE SCALE GENOMIC DNA]</scope>
    <source>
        <strain evidence="2">cv. Victoria</strain>
        <tissue evidence="1">Leaf</tissue>
    </source>
</reference>
<dbReference type="EMBL" id="RWGY01000005">
    <property type="protein sequence ID" value="TVU43530.1"/>
    <property type="molecule type" value="Genomic_DNA"/>
</dbReference>
<organism evidence="1 2">
    <name type="scientific">Eragrostis curvula</name>
    <name type="common">weeping love grass</name>
    <dbReference type="NCBI Taxonomy" id="38414"/>
    <lineage>
        <taxon>Eukaryota</taxon>
        <taxon>Viridiplantae</taxon>
        <taxon>Streptophyta</taxon>
        <taxon>Embryophyta</taxon>
        <taxon>Tracheophyta</taxon>
        <taxon>Spermatophyta</taxon>
        <taxon>Magnoliopsida</taxon>
        <taxon>Liliopsida</taxon>
        <taxon>Poales</taxon>
        <taxon>Poaceae</taxon>
        <taxon>PACMAD clade</taxon>
        <taxon>Chloridoideae</taxon>
        <taxon>Eragrostideae</taxon>
        <taxon>Eragrostidinae</taxon>
        <taxon>Eragrostis</taxon>
    </lineage>
</organism>
<proteinExistence type="predicted"/>
<dbReference type="AlphaFoldDB" id="A0A5J9W825"/>
<comment type="caution">
    <text evidence="1">The sequence shown here is derived from an EMBL/GenBank/DDBJ whole genome shotgun (WGS) entry which is preliminary data.</text>
</comment>
<evidence type="ECO:0000313" key="1">
    <source>
        <dbReference type="EMBL" id="TVU43530.1"/>
    </source>
</evidence>
<protein>
    <submittedName>
        <fullName evidence="1">Uncharacterized protein</fullName>
    </submittedName>
</protein>